<dbReference type="PANTHER" id="PTHR11524:SF16">
    <property type="entry name" value="LARGE RIBOSOMAL SUBUNIT PROTEIN UL30"/>
    <property type="match status" value="1"/>
</dbReference>
<evidence type="ECO:0000259" key="6">
    <source>
        <dbReference type="Pfam" id="PF00327"/>
    </source>
</evidence>
<evidence type="ECO:0000256" key="1">
    <source>
        <dbReference type="ARBA" id="ARBA00007594"/>
    </source>
</evidence>
<evidence type="ECO:0000313" key="7">
    <source>
        <dbReference type="EMBL" id="MBS3062098.1"/>
    </source>
</evidence>
<dbReference type="Pfam" id="PF00327">
    <property type="entry name" value="Ribosomal_L30"/>
    <property type="match status" value="1"/>
</dbReference>
<accession>A0A8T4L442</accession>
<keyword evidence="2 4" id="KW-0689">Ribosomal protein</keyword>
<evidence type="ECO:0000313" key="8">
    <source>
        <dbReference type="Proteomes" id="UP000675968"/>
    </source>
</evidence>
<dbReference type="HAMAP" id="MF_01371_A">
    <property type="entry name" value="Ribosomal_uL30_A"/>
    <property type="match status" value="1"/>
</dbReference>
<dbReference type="AlphaFoldDB" id="A0A8T4L442"/>
<dbReference type="GO" id="GO:0006412">
    <property type="term" value="P:translation"/>
    <property type="evidence" value="ECO:0007669"/>
    <property type="project" value="UniProtKB-UniRule"/>
</dbReference>
<evidence type="ECO:0000256" key="4">
    <source>
        <dbReference type="HAMAP-Rule" id="MF_01371"/>
    </source>
</evidence>
<dbReference type="SUPFAM" id="SSF55129">
    <property type="entry name" value="Ribosomal protein L30p/L7e"/>
    <property type="match status" value="1"/>
</dbReference>
<dbReference type="GO" id="GO:0003723">
    <property type="term" value="F:RNA binding"/>
    <property type="evidence" value="ECO:0007669"/>
    <property type="project" value="TreeGrafter"/>
</dbReference>
<proteinExistence type="inferred from homology"/>
<dbReference type="CDD" id="cd01657">
    <property type="entry name" value="Ribosomal_L7_archeal_euk"/>
    <property type="match status" value="1"/>
</dbReference>
<sequence>MLAVVRIKGEVHTPYDVRDTMKMLRLERINHMIVLSDSPVNHGMLKKVEHLITYGPVDAQTFSRVLEKRGKLSGDKKLDAEFLKTHKAKNLDEVAEWVLSQKKSLKDLGVKPVFRLHPPKKGFGRTGVKTGFSMGGGSGDRKEKINDLIKRMS</sequence>
<dbReference type="NCBIfam" id="NF004711">
    <property type="entry name" value="PRK06049.1"/>
    <property type="match status" value="1"/>
</dbReference>
<dbReference type="Proteomes" id="UP000675968">
    <property type="component" value="Unassembled WGS sequence"/>
</dbReference>
<dbReference type="InterPro" id="IPR035808">
    <property type="entry name" value="Ribosomal_uL30_euk_arc"/>
</dbReference>
<dbReference type="GO" id="GO:0003735">
    <property type="term" value="F:structural constituent of ribosome"/>
    <property type="evidence" value="ECO:0007669"/>
    <property type="project" value="UniProtKB-UniRule"/>
</dbReference>
<organism evidence="7 8">
    <name type="scientific">Candidatus Iainarchaeum sp</name>
    <dbReference type="NCBI Taxonomy" id="3101447"/>
    <lineage>
        <taxon>Archaea</taxon>
        <taxon>Candidatus Iainarchaeota</taxon>
        <taxon>Candidatus Iainarchaeia</taxon>
        <taxon>Candidatus Iainarchaeales</taxon>
        <taxon>Candidatus Iainarchaeaceae</taxon>
        <taxon>Candidatus Iainarchaeum</taxon>
    </lineage>
</organism>
<evidence type="ECO:0000256" key="3">
    <source>
        <dbReference type="ARBA" id="ARBA00023274"/>
    </source>
</evidence>
<dbReference type="NCBIfam" id="TIGR01309">
    <property type="entry name" value="uL30_arch"/>
    <property type="match status" value="1"/>
</dbReference>
<dbReference type="EMBL" id="JAGVWC010000012">
    <property type="protein sequence ID" value="MBS3062098.1"/>
    <property type="molecule type" value="Genomic_DNA"/>
</dbReference>
<dbReference type="PANTHER" id="PTHR11524">
    <property type="entry name" value="60S RIBOSOMAL PROTEIN L7"/>
    <property type="match status" value="1"/>
</dbReference>
<dbReference type="GO" id="GO:0022625">
    <property type="term" value="C:cytosolic large ribosomal subunit"/>
    <property type="evidence" value="ECO:0007669"/>
    <property type="project" value="UniProtKB-UniRule"/>
</dbReference>
<keyword evidence="3 4" id="KW-0687">Ribonucleoprotein</keyword>
<dbReference type="InterPro" id="IPR016082">
    <property type="entry name" value="Ribosomal_uL30_ferredoxin-like"/>
</dbReference>
<evidence type="ECO:0000256" key="2">
    <source>
        <dbReference type="ARBA" id="ARBA00022980"/>
    </source>
</evidence>
<protein>
    <recommendedName>
        <fullName evidence="4">Large ribosomal subunit protein uL30</fullName>
    </recommendedName>
</protein>
<reference evidence="7" key="1">
    <citation type="submission" date="2021-03" db="EMBL/GenBank/DDBJ databases">
        <authorList>
            <person name="Jaffe A."/>
        </authorList>
    </citation>
    <scope>NUCLEOTIDE SEQUENCE</scope>
    <source>
        <strain evidence="7">RIFCSPLOWO2_01_FULL_AR10_48_17</strain>
    </source>
</reference>
<gene>
    <name evidence="4" type="primary">rpl30</name>
    <name evidence="7" type="ORF">J4215_05945</name>
</gene>
<feature type="domain" description="Large ribosomal subunit protein uL30-like ferredoxin-like fold" evidence="6">
    <location>
        <begin position="2"/>
        <end position="52"/>
    </location>
</feature>
<dbReference type="GO" id="GO:0000463">
    <property type="term" value="P:maturation of LSU-rRNA from tricistronic rRNA transcript (SSU-rRNA, 5.8S rRNA, LSU-rRNA)"/>
    <property type="evidence" value="ECO:0007669"/>
    <property type="project" value="TreeGrafter"/>
</dbReference>
<comment type="caution">
    <text evidence="7">The sequence shown here is derived from an EMBL/GenBank/DDBJ whole genome shotgun (WGS) entry which is preliminary data.</text>
</comment>
<feature type="region of interest" description="Disordered" evidence="5">
    <location>
        <begin position="125"/>
        <end position="153"/>
    </location>
</feature>
<dbReference type="PROSITE" id="PS00634">
    <property type="entry name" value="RIBOSOMAL_L30"/>
    <property type="match status" value="1"/>
</dbReference>
<comment type="similarity">
    <text evidence="1 4">Belongs to the universal ribosomal protein uL30 family.</text>
</comment>
<dbReference type="Gene3D" id="3.30.1390.20">
    <property type="entry name" value="Ribosomal protein L30, ferredoxin-like fold domain"/>
    <property type="match status" value="1"/>
</dbReference>
<evidence type="ECO:0000256" key="5">
    <source>
        <dbReference type="SAM" id="MobiDB-lite"/>
    </source>
</evidence>
<dbReference type="InterPro" id="IPR039699">
    <property type="entry name" value="Ribosomal_uL30"/>
</dbReference>
<dbReference type="InterPro" id="IPR018038">
    <property type="entry name" value="Ribosomal_uL30_CS"/>
</dbReference>
<reference evidence="7" key="2">
    <citation type="submission" date="2021-05" db="EMBL/GenBank/DDBJ databases">
        <title>Protein family content uncovers lineage relationships and bacterial pathway maintenance mechanisms in DPANN archaea.</title>
        <authorList>
            <person name="Castelle C.J."/>
            <person name="Meheust R."/>
            <person name="Jaffe A.L."/>
            <person name="Seitz K."/>
            <person name="Gong X."/>
            <person name="Baker B.J."/>
            <person name="Banfield J.F."/>
        </authorList>
    </citation>
    <scope>NUCLEOTIDE SEQUENCE</scope>
    <source>
        <strain evidence="7">RIFCSPLOWO2_01_FULL_AR10_48_17</strain>
    </source>
</reference>
<dbReference type="InterPro" id="IPR005997">
    <property type="entry name" value="Ribosomal_uL30_arc"/>
</dbReference>
<name>A0A8T4L442_9ARCH</name>
<dbReference type="Gene3D" id="1.10.15.30">
    <property type="match status" value="1"/>
</dbReference>
<dbReference type="InterPro" id="IPR036919">
    <property type="entry name" value="Ribo_uL30_ferredoxin-like_sf"/>
</dbReference>
<comment type="subunit">
    <text evidence="4">Part of the 50S ribosomal subunit.</text>
</comment>
<feature type="compositionally biased region" description="Basic and acidic residues" evidence="5">
    <location>
        <begin position="139"/>
        <end position="153"/>
    </location>
</feature>